<sequence>MSVYSWWFVSKWVAADGKFVGDLVKWVCMRTSLVTGITGTILTNADGIPIRSTMDPVTTLQYTSYIVPIALKAKNFTYDVDCKDSMTLLRIRSRLNEVIVVPNGEYYVIIVQKICVD</sequence>
<name>A0ACC2AV72_DIPCM</name>
<keyword evidence="2" id="KW-1185">Reference proteome</keyword>
<dbReference type="Proteomes" id="UP001162992">
    <property type="component" value="Chromosome 19"/>
</dbReference>
<evidence type="ECO:0000313" key="1">
    <source>
        <dbReference type="EMBL" id="KAJ7521369.1"/>
    </source>
</evidence>
<organism evidence="1 2">
    <name type="scientific">Diphasiastrum complanatum</name>
    <name type="common">Issler's clubmoss</name>
    <name type="synonym">Lycopodium complanatum</name>
    <dbReference type="NCBI Taxonomy" id="34168"/>
    <lineage>
        <taxon>Eukaryota</taxon>
        <taxon>Viridiplantae</taxon>
        <taxon>Streptophyta</taxon>
        <taxon>Embryophyta</taxon>
        <taxon>Tracheophyta</taxon>
        <taxon>Lycopodiopsida</taxon>
        <taxon>Lycopodiales</taxon>
        <taxon>Lycopodiaceae</taxon>
        <taxon>Lycopodioideae</taxon>
        <taxon>Diphasiastrum</taxon>
    </lineage>
</organism>
<dbReference type="EMBL" id="CM055110">
    <property type="protein sequence ID" value="KAJ7521369.1"/>
    <property type="molecule type" value="Genomic_DNA"/>
</dbReference>
<protein>
    <submittedName>
        <fullName evidence="1">Uncharacterized protein</fullName>
    </submittedName>
</protein>
<evidence type="ECO:0000313" key="2">
    <source>
        <dbReference type="Proteomes" id="UP001162992"/>
    </source>
</evidence>
<proteinExistence type="predicted"/>
<accession>A0ACC2AV72</accession>
<comment type="caution">
    <text evidence="1">The sequence shown here is derived from an EMBL/GenBank/DDBJ whole genome shotgun (WGS) entry which is preliminary data.</text>
</comment>
<reference evidence="2" key="1">
    <citation type="journal article" date="2024" name="Proc. Natl. Acad. Sci. U.S.A.">
        <title>Extraordinary preservation of gene collinearity over three hundred million years revealed in homosporous lycophytes.</title>
        <authorList>
            <person name="Li C."/>
            <person name="Wickell D."/>
            <person name="Kuo L.Y."/>
            <person name="Chen X."/>
            <person name="Nie B."/>
            <person name="Liao X."/>
            <person name="Peng D."/>
            <person name="Ji J."/>
            <person name="Jenkins J."/>
            <person name="Williams M."/>
            <person name="Shu S."/>
            <person name="Plott C."/>
            <person name="Barry K."/>
            <person name="Rajasekar S."/>
            <person name="Grimwood J."/>
            <person name="Han X."/>
            <person name="Sun S."/>
            <person name="Hou Z."/>
            <person name="He W."/>
            <person name="Dai G."/>
            <person name="Sun C."/>
            <person name="Schmutz J."/>
            <person name="Leebens-Mack J.H."/>
            <person name="Li F.W."/>
            <person name="Wang L."/>
        </authorList>
    </citation>
    <scope>NUCLEOTIDE SEQUENCE [LARGE SCALE GENOMIC DNA]</scope>
    <source>
        <strain evidence="2">cv. PW_Plant_1</strain>
    </source>
</reference>
<gene>
    <name evidence="1" type="ORF">O6H91_19G050700</name>
</gene>